<feature type="region of interest" description="Disordered" evidence="9">
    <location>
        <begin position="32"/>
        <end position="57"/>
    </location>
</feature>
<organism evidence="12">
    <name type="scientific">candidate division WWE3 bacterium</name>
    <dbReference type="NCBI Taxonomy" id="2053526"/>
    <lineage>
        <taxon>Bacteria</taxon>
        <taxon>Katanobacteria</taxon>
    </lineage>
</organism>
<dbReference type="NCBIfam" id="NF003717">
    <property type="entry name" value="PRK05327.1"/>
    <property type="match status" value="1"/>
</dbReference>
<dbReference type="InterPro" id="IPR002942">
    <property type="entry name" value="S4_RNA-bd"/>
</dbReference>
<comment type="function">
    <text evidence="7">With S5 and S12 plays an important role in translational accuracy.</text>
</comment>
<dbReference type="InterPro" id="IPR018079">
    <property type="entry name" value="Ribosomal_uS4_CS"/>
</dbReference>
<dbReference type="Gene3D" id="1.10.1050.10">
    <property type="entry name" value="Ribosomal Protein S4 Delta 41, Chain A, domain 1"/>
    <property type="match status" value="1"/>
</dbReference>
<dbReference type="SMART" id="SM01390">
    <property type="entry name" value="Ribosomal_S4"/>
    <property type="match status" value="1"/>
</dbReference>
<name>A0A7C1DJ07_UNCKA</name>
<dbReference type="PROSITE" id="PS50889">
    <property type="entry name" value="S4"/>
    <property type="match status" value="1"/>
</dbReference>
<feature type="domain" description="RNA-binding S4" evidence="10">
    <location>
        <begin position="100"/>
        <end position="164"/>
    </location>
</feature>
<comment type="subunit">
    <text evidence="7">Part of the 30S ribosomal subunit. Contacts protein S5. The interaction surface between S4 and S5 is involved in control of translational fidelity.</text>
</comment>
<evidence type="ECO:0000256" key="5">
    <source>
        <dbReference type="ARBA" id="ARBA00023274"/>
    </source>
</evidence>
<comment type="function">
    <text evidence="7">One of the primary rRNA binding proteins, it binds directly to 16S rRNA where it nucleates assembly of the body of the 30S subunit.</text>
</comment>
<sequence>MARIIGPKCRICRQLGVKLNLKGTRCDSEKCAMTKRPYSPGQHGNSRRRSRASEYGDQLREKQKAKNIYGVLEHQFKNYVTSALKMEGVSGENLFRLLESRLDNLVYRSGFSLSRPQARQLIRAGVFTVNDKKVLSPSYRVKAGDILKPVDFSKVHLREGFVLPEWISANVKERYIKMERDPVLEDFGESFEIQQIIDFYSR</sequence>
<comment type="caution">
    <text evidence="12">The sequence shown here is derived from an EMBL/GenBank/DDBJ whole genome shotgun (WGS) entry which is preliminary data.</text>
</comment>
<dbReference type="InterPro" id="IPR036986">
    <property type="entry name" value="S4_RNA-bd_sf"/>
</dbReference>
<dbReference type="GO" id="GO:0006412">
    <property type="term" value="P:translation"/>
    <property type="evidence" value="ECO:0007669"/>
    <property type="project" value="UniProtKB-UniRule"/>
</dbReference>
<dbReference type="InterPro" id="IPR022801">
    <property type="entry name" value="Ribosomal_uS4"/>
</dbReference>
<evidence type="ECO:0000256" key="9">
    <source>
        <dbReference type="SAM" id="MobiDB-lite"/>
    </source>
</evidence>
<evidence type="ECO:0000256" key="3">
    <source>
        <dbReference type="ARBA" id="ARBA00022884"/>
    </source>
</evidence>
<evidence type="ECO:0000259" key="10">
    <source>
        <dbReference type="SMART" id="SM00363"/>
    </source>
</evidence>
<keyword evidence="5 7" id="KW-0687">Ribonucleoprotein</keyword>
<evidence type="ECO:0000256" key="7">
    <source>
        <dbReference type="HAMAP-Rule" id="MF_01306"/>
    </source>
</evidence>
<dbReference type="HAMAP" id="MF_01306_B">
    <property type="entry name" value="Ribosomal_uS4_B"/>
    <property type="match status" value="1"/>
</dbReference>
<dbReference type="Pfam" id="PF00163">
    <property type="entry name" value="Ribosomal_S4"/>
    <property type="match status" value="1"/>
</dbReference>
<evidence type="ECO:0000313" key="12">
    <source>
        <dbReference type="EMBL" id="HDQ88630.1"/>
    </source>
</evidence>
<dbReference type="GO" id="GO:0019843">
    <property type="term" value="F:rRNA binding"/>
    <property type="evidence" value="ECO:0007669"/>
    <property type="project" value="UniProtKB-UniRule"/>
</dbReference>
<dbReference type="Proteomes" id="UP000886066">
    <property type="component" value="Unassembled WGS sequence"/>
</dbReference>
<dbReference type="InterPro" id="IPR001912">
    <property type="entry name" value="Ribosomal_uS4_N"/>
</dbReference>
<evidence type="ECO:0000256" key="8">
    <source>
        <dbReference type="RuleBase" id="RU003699"/>
    </source>
</evidence>
<keyword evidence="3 7" id="KW-0694">RNA-binding</keyword>
<accession>A0A7C1DJ07</accession>
<dbReference type="SUPFAM" id="SSF55174">
    <property type="entry name" value="Alpha-L RNA-binding motif"/>
    <property type="match status" value="1"/>
</dbReference>
<protein>
    <recommendedName>
        <fullName evidence="6 7">Small ribosomal subunit protein uS4</fullName>
    </recommendedName>
</protein>
<gene>
    <name evidence="7" type="primary">rpsD</name>
    <name evidence="12" type="ORF">ENN92_00560</name>
</gene>
<dbReference type="FunFam" id="1.10.1050.10:FF:000001">
    <property type="entry name" value="30S ribosomal protein S4"/>
    <property type="match status" value="1"/>
</dbReference>
<dbReference type="EMBL" id="DSDM01000032">
    <property type="protein sequence ID" value="HDQ88630.1"/>
    <property type="molecule type" value="Genomic_DNA"/>
</dbReference>
<feature type="domain" description="Small ribosomal subunit protein uS4 N-terminal" evidence="11">
    <location>
        <begin position="3"/>
        <end position="99"/>
    </location>
</feature>
<dbReference type="PANTHER" id="PTHR11831:SF4">
    <property type="entry name" value="SMALL RIBOSOMAL SUBUNIT PROTEIN US4M"/>
    <property type="match status" value="1"/>
</dbReference>
<dbReference type="InterPro" id="IPR005709">
    <property type="entry name" value="Ribosomal_uS4_bac-type"/>
</dbReference>
<reference evidence="12" key="1">
    <citation type="journal article" date="2020" name="mSystems">
        <title>Genome- and Community-Level Interaction Insights into Carbon Utilization and Element Cycling Functions of Hydrothermarchaeota in Hydrothermal Sediment.</title>
        <authorList>
            <person name="Zhou Z."/>
            <person name="Liu Y."/>
            <person name="Xu W."/>
            <person name="Pan J."/>
            <person name="Luo Z.H."/>
            <person name="Li M."/>
        </authorList>
    </citation>
    <scope>NUCLEOTIDE SEQUENCE [LARGE SCALE GENOMIC DNA]</scope>
    <source>
        <strain evidence="12">SpSt-1219</strain>
    </source>
</reference>
<evidence type="ECO:0000256" key="1">
    <source>
        <dbReference type="ARBA" id="ARBA00007465"/>
    </source>
</evidence>
<comment type="similarity">
    <text evidence="1 7 8">Belongs to the universal ribosomal protein uS4 family.</text>
</comment>
<dbReference type="CDD" id="cd00165">
    <property type="entry name" value="S4"/>
    <property type="match status" value="1"/>
</dbReference>
<dbReference type="GO" id="GO:0042274">
    <property type="term" value="P:ribosomal small subunit biogenesis"/>
    <property type="evidence" value="ECO:0007669"/>
    <property type="project" value="TreeGrafter"/>
</dbReference>
<dbReference type="GO" id="GO:0003735">
    <property type="term" value="F:structural constituent of ribosome"/>
    <property type="evidence" value="ECO:0007669"/>
    <property type="project" value="InterPro"/>
</dbReference>
<dbReference type="AlphaFoldDB" id="A0A7C1DJ07"/>
<dbReference type="Gene3D" id="3.10.290.10">
    <property type="entry name" value="RNA-binding S4 domain"/>
    <property type="match status" value="1"/>
</dbReference>
<keyword evidence="4 7" id="KW-0689">Ribosomal protein</keyword>
<dbReference type="SMART" id="SM00363">
    <property type="entry name" value="S4"/>
    <property type="match status" value="1"/>
</dbReference>
<evidence type="ECO:0000256" key="4">
    <source>
        <dbReference type="ARBA" id="ARBA00022980"/>
    </source>
</evidence>
<keyword evidence="2 7" id="KW-0699">rRNA-binding</keyword>
<dbReference type="PROSITE" id="PS00632">
    <property type="entry name" value="RIBOSOMAL_S4"/>
    <property type="match status" value="1"/>
</dbReference>
<evidence type="ECO:0000256" key="6">
    <source>
        <dbReference type="ARBA" id="ARBA00035254"/>
    </source>
</evidence>
<dbReference type="PANTHER" id="PTHR11831">
    <property type="entry name" value="30S 40S RIBOSOMAL PROTEIN"/>
    <property type="match status" value="1"/>
</dbReference>
<proteinExistence type="inferred from homology"/>
<evidence type="ECO:0000256" key="2">
    <source>
        <dbReference type="ARBA" id="ARBA00022730"/>
    </source>
</evidence>
<evidence type="ECO:0000259" key="11">
    <source>
        <dbReference type="SMART" id="SM01390"/>
    </source>
</evidence>
<dbReference type="Pfam" id="PF01479">
    <property type="entry name" value="S4"/>
    <property type="match status" value="1"/>
</dbReference>
<dbReference type="GO" id="GO:0015935">
    <property type="term" value="C:small ribosomal subunit"/>
    <property type="evidence" value="ECO:0007669"/>
    <property type="project" value="InterPro"/>
</dbReference>